<organism evidence="2 3">
    <name type="scientific">Knipowitschia caucasica</name>
    <name type="common">Caucasian dwarf goby</name>
    <name type="synonym">Pomatoschistus caucasicus</name>
    <dbReference type="NCBI Taxonomy" id="637954"/>
    <lineage>
        <taxon>Eukaryota</taxon>
        <taxon>Metazoa</taxon>
        <taxon>Chordata</taxon>
        <taxon>Craniata</taxon>
        <taxon>Vertebrata</taxon>
        <taxon>Euteleostomi</taxon>
        <taxon>Actinopterygii</taxon>
        <taxon>Neopterygii</taxon>
        <taxon>Teleostei</taxon>
        <taxon>Neoteleostei</taxon>
        <taxon>Acanthomorphata</taxon>
        <taxon>Gobiaria</taxon>
        <taxon>Gobiiformes</taxon>
        <taxon>Gobioidei</taxon>
        <taxon>Gobiidae</taxon>
        <taxon>Gobiinae</taxon>
        <taxon>Knipowitschia</taxon>
    </lineage>
</organism>
<proteinExistence type="predicted"/>
<feature type="region of interest" description="Disordered" evidence="1">
    <location>
        <begin position="1"/>
        <end position="82"/>
    </location>
</feature>
<sequence length="212" mass="22966">MALNDARADPPAFTNGGRHSRSCGSVHSSPKSETTVCNGKDPLTAASSGDSVTTDNDDDSSGIDKTSENPHKPNKPKKNGSVVKQNGLLKHISSPKSQQALPLQPRGVCCKQCHYPSVLPLCQCGQPDCPLFNTLPVPCVRAGSSQTCPCCAPPCSYPPQFPPTLCTQQRHHQQQRWQEHLHRHAHGPNLRKGFKMRAPWLILLHGSAGNMN</sequence>
<dbReference type="AlphaFoldDB" id="A0AAV2KF93"/>
<evidence type="ECO:0000313" key="2">
    <source>
        <dbReference type="EMBL" id="CAL1586149.1"/>
    </source>
</evidence>
<gene>
    <name evidence="2" type="ORF">KC01_LOCUS16275</name>
</gene>
<name>A0AAV2KF93_KNICA</name>
<accession>A0AAV2KF93</accession>
<evidence type="ECO:0000256" key="1">
    <source>
        <dbReference type="SAM" id="MobiDB-lite"/>
    </source>
</evidence>
<dbReference type="EMBL" id="OZ035839">
    <property type="protein sequence ID" value="CAL1586149.1"/>
    <property type="molecule type" value="Genomic_DNA"/>
</dbReference>
<evidence type="ECO:0000313" key="3">
    <source>
        <dbReference type="Proteomes" id="UP001497482"/>
    </source>
</evidence>
<reference evidence="2 3" key="1">
    <citation type="submission" date="2024-04" db="EMBL/GenBank/DDBJ databases">
        <authorList>
            <person name="Waldvogel A.-M."/>
            <person name="Schoenle A."/>
        </authorList>
    </citation>
    <scope>NUCLEOTIDE SEQUENCE [LARGE SCALE GENOMIC DNA]</scope>
</reference>
<keyword evidence="3" id="KW-1185">Reference proteome</keyword>
<dbReference type="Proteomes" id="UP001497482">
    <property type="component" value="Chromosome 17"/>
</dbReference>
<feature type="compositionally biased region" description="Polar residues" evidence="1">
    <location>
        <begin position="22"/>
        <end position="37"/>
    </location>
</feature>
<protein>
    <submittedName>
        <fullName evidence="2">Uncharacterized protein</fullName>
    </submittedName>
</protein>